<gene>
    <name evidence="2" type="ORF">MTR66_15845</name>
</gene>
<sequence>MAFLHSWAGLVPGWLLYAVFLTGTLTYYRQEINLWMRPELSQGAADPQAVGHAIGRLRQEGANARLWRIDLPTSRNPITEIMWKGGAGGFQSRQLAPRTGASRQGRETMGGDFLYYFHFDLNVPGRLGRWLICFAAIAMMVAIISGVITHRRIFTDFFTFRPCKGQRSWLDAHNVMGVVALPYHLMITFTGLVTLASMFMPWAIQRVYSGDLAAYAGDLAGGTGDSIATAAPAGRPALSGERVQAIVRRAEREWGGGQAGRILIDDPLSETARVTVERLDSEHISYDRPWLRFGPDGHLMARYDGGGSAMALRGWLYGLHMGRFSDAWLRALFFLSGLLGTAMIATGLVLWTVKRRPRNALPGRGMLAERINVAVIAGLPVAIAALLLANRLLPAAMSGRMGWEASAFFLAWLAALVHALCTSPAHAWRWQARCAGLICLAAPVPLLFVPDSGLFTWIATGDRVRAGVDVALIFTGLAMLGVTMFRGKRAAA</sequence>
<feature type="transmembrane region" description="Helical" evidence="1">
    <location>
        <begin position="327"/>
        <end position="351"/>
    </location>
</feature>
<dbReference type="EMBL" id="JALHLG010000029">
    <property type="protein sequence ID" value="MCJ2188280.1"/>
    <property type="molecule type" value="Genomic_DNA"/>
</dbReference>
<feature type="transmembrane region" description="Helical" evidence="1">
    <location>
        <begin position="371"/>
        <end position="389"/>
    </location>
</feature>
<feature type="transmembrane region" description="Helical" evidence="1">
    <location>
        <begin position="127"/>
        <end position="148"/>
    </location>
</feature>
<evidence type="ECO:0000256" key="1">
    <source>
        <dbReference type="SAM" id="Phobius"/>
    </source>
</evidence>
<keyword evidence="1" id="KW-0472">Membrane</keyword>
<dbReference type="RefSeq" id="WP_243922788.1">
    <property type="nucleotide sequence ID" value="NZ_JALHLG010000029.1"/>
</dbReference>
<feature type="transmembrane region" description="Helical" evidence="1">
    <location>
        <begin position="464"/>
        <end position="485"/>
    </location>
</feature>
<proteinExistence type="predicted"/>
<comment type="caution">
    <text evidence="2">The sequence shown here is derived from an EMBL/GenBank/DDBJ whole genome shotgun (WGS) entry which is preliminary data.</text>
</comment>
<dbReference type="Proteomes" id="UP001202281">
    <property type="component" value="Unassembled WGS sequence"/>
</dbReference>
<dbReference type="PANTHER" id="PTHR34219:SF4">
    <property type="entry name" value="PEPSY DOMAIN-CONTAINING PROTEIN"/>
    <property type="match status" value="1"/>
</dbReference>
<keyword evidence="1" id="KW-0812">Transmembrane</keyword>
<reference evidence="2 3" key="1">
    <citation type="submission" date="2022-04" db="EMBL/GenBank/DDBJ databases">
        <title>Identification of a novel bacterium isolated from mangrove sediments.</title>
        <authorList>
            <person name="Pan X."/>
        </authorList>
    </citation>
    <scope>NUCLEOTIDE SEQUENCE [LARGE SCALE GENOMIC DNA]</scope>
    <source>
        <strain evidence="2 3">B2638</strain>
    </source>
</reference>
<evidence type="ECO:0000313" key="2">
    <source>
        <dbReference type="EMBL" id="MCJ2188280.1"/>
    </source>
</evidence>
<feature type="transmembrane region" description="Helical" evidence="1">
    <location>
        <begin position="183"/>
        <end position="204"/>
    </location>
</feature>
<keyword evidence="3" id="KW-1185">Reference proteome</keyword>
<dbReference type="InterPro" id="IPR005625">
    <property type="entry name" value="PepSY-ass_TM"/>
</dbReference>
<feature type="transmembrane region" description="Helical" evidence="1">
    <location>
        <begin position="401"/>
        <end position="422"/>
    </location>
</feature>
<name>A0ABT0BTH2_9SPHN</name>
<protein>
    <submittedName>
        <fullName evidence="2">PepSY domain-containing protein</fullName>
    </submittedName>
</protein>
<dbReference type="PANTHER" id="PTHR34219">
    <property type="entry name" value="IRON-REGULATED INNER MEMBRANE PROTEIN-RELATED"/>
    <property type="match status" value="1"/>
</dbReference>
<keyword evidence="1" id="KW-1133">Transmembrane helix</keyword>
<dbReference type="Pfam" id="PF03929">
    <property type="entry name" value="PepSY_TM"/>
    <property type="match status" value="1"/>
</dbReference>
<feature type="transmembrane region" description="Helical" evidence="1">
    <location>
        <begin position="7"/>
        <end position="28"/>
    </location>
</feature>
<evidence type="ECO:0000313" key="3">
    <source>
        <dbReference type="Proteomes" id="UP001202281"/>
    </source>
</evidence>
<feature type="transmembrane region" description="Helical" evidence="1">
    <location>
        <begin position="434"/>
        <end position="458"/>
    </location>
</feature>
<accession>A0ABT0BTH2</accession>
<organism evidence="2 3">
    <name type="scientific">Novosphingobium beihaiensis</name>
    <dbReference type="NCBI Taxonomy" id="2930389"/>
    <lineage>
        <taxon>Bacteria</taxon>
        <taxon>Pseudomonadati</taxon>
        <taxon>Pseudomonadota</taxon>
        <taxon>Alphaproteobacteria</taxon>
        <taxon>Sphingomonadales</taxon>
        <taxon>Sphingomonadaceae</taxon>
        <taxon>Novosphingobium</taxon>
    </lineage>
</organism>